<protein>
    <submittedName>
        <fullName evidence="1">Uncharacterized protein</fullName>
    </submittedName>
</protein>
<dbReference type="Proteomes" id="UP001279734">
    <property type="component" value="Unassembled WGS sequence"/>
</dbReference>
<sequence length="95" mass="10900">MVHAVSMKGWSKFGNIILSYSFTNDRGLRQFRMSMLESASSGIEYPRPRIRRVLNGSCSRSIELFSYLCNIPPQLTKTGARAWVPTMMVIYDYIV</sequence>
<gene>
    <name evidence="1" type="ORF">Nepgr_029567</name>
</gene>
<comment type="caution">
    <text evidence="1">The sequence shown here is derived from an EMBL/GenBank/DDBJ whole genome shotgun (WGS) entry which is preliminary data.</text>
</comment>
<dbReference type="EMBL" id="BSYO01000033">
    <property type="protein sequence ID" value="GMH27724.1"/>
    <property type="molecule type" value="Genomic_DNA"/>
</dbReference>
<reference evidence="1" key="1">
    <citation type="submission" date="2023-05" db="EMBL/GenBank/DDBJ databases">
        <title>Nepenthes gracilis genome sequencing.</title>
        <authorList>
            <person name="Fukushima K."/>
        </authorList>
    </citation>
    <scope>NUCLEOTIDE SEQUENCE</scope>
    <source>
        <strain evidence="1">SING2019-196</strain>
    </source>
</reference>
<accession>A0AAD3TEM4</accession>
<dbReference type="AlphaFoldDB" id="A0AAD3TEM4"/>
<evidence type="ECO:0000313" key="1">
    <source>
        <dbReference type="EMBL" id="GMH27724.1"/>
    </source>
</evidence>
<organism evidence="1 2">
    <name type="scientific">Nepenthes gracilis</name>
    <name type="common">Slender pitcher plant</name>
    <dbReference type="NCBI Taxonomy" id="150966"/>
    <lineage>
        <taxon>Eukaryota</taxon>
        <taxon>Viridiplantae</taxon>
        <taxon>Streptophyta</taxon>
        <taxon>Embryophyta</taxon>
        <taxon>Tracheophyta</taxon>
        <taxon>Spermatophyta</taxon>
        <taxon>Magnoliopsida</taxon>
        <taxon>eudicotyledons</taxon>
        <taxon>Gunneridae</taxon>
        <taxon>Pentapetalae</taxon>
        <taxon>Caryophyllales</taxon>
        <taxon>Nepenthaceae</taxon>
        <taxon>Nepenthes</taxon>
    </lineage>
</organism>
<evidence type="ECO:0000313" key="2">
    <source>
        <dbReference type="Proteomes" id="UP001279734"/>
    </source>
</evidence>
<proteinExistence type="predicted"/>
<name>A0AAD3TEM4_NEPGR</name>
<keyword evidence="2" id="KW-1185">Reference proteome</keyword>